<feature type="binding site" evidence="9">
    <location>
        <position position="287"/>
    </location>
    <ligand>
        <name>ATP</name>
        <dbReference type="ChEBI" id="CHEBI:30616"/>
    </ligand>
</feature>
<proteinExistence type="inferred from homology"/>
<evidence type="ECO:0000256" key="3">
    <source>
        <dbReference type="ARBA" id="ARBA00012737"/>
    </source>
</evidence>
<keyword evidence="8" id="KW-0028">Amino-acid biosynthesis</keyword>
<feature type="active site" description="For GATase activity" evidence="8">
    <location>
        <position position="2"/>
    </location>
</feature>
<dbReference type="PROSITE" id="PS51278">
    <property type="entry name" value="GATASE_TYPE_2"/>
    <property type="match status" value="1"/>
</dbReference>
<sequence length="605" mass="68454">MCGIAGLVLKGRSVHEHMLEPMIDRLAHRGPDGHGVLTDGAFGLAHTRLSIIDLSGGRQPICSEDGKLAVVANGEIYNYVELREALEREGRRFATHSDSETIPHAYALDPEGFAERLHGMFAFALYDGVRRRLVLGRDRLGIKPLFYALLPDRLVFASELKAILPLLPNAPAIDAGAFSQFLHTHCSTGEETLFSGIRRLGPGEILEVDAELNLRKRRYWTPLCVRSRALDFAEAEAEFEGLFEQVMKEHVRSDVPYGLFLSGGNDSAILLAMLSRLQAQPVRTFSIGYVDAAMKDELGDAERIAQVFGSRHTSIRLRREDLFRRIPHTVWAADDLMRDYASFPTSALSEAAAKELKVVFTGEGGDEAFGGYRRYRQPRLVWLAKNLLAPGTGGFRTRSEWWRKRSQRLFGPALAAERRNFRAPYLKAWSEAPASWSHLQHCQYTDLVTDLPDSLLVKVDRMMMGFGLEGRVPFLDHRVVEFGLGLPDALKTDGEQPKIFLRRWAERHVPKEHLYTKKRGFTVPVREWLGGEVLDRLESKLSANPAVREWFDVRQFPALFQAQRKKGNAGREIFCLMQFAIWHRLFVEQPGLKPSPDEDPLDWIS</sequence>
<evidence type="ECO:0000256" key="8">
    <source>
        <dbReference type="PIRSR" id="PIRSR001589-1"/>
    </source>
</evidence>
<gene>
    <name evidence="12" type="primary">asnB</name>
    <name evidence="12" type="ORF">GNH96_07855</name>
</gene>
<evidence type="ECO:0000256" key="5">
    <source>
        <dbReference type="ARBA" id="ARBA00022840"/>
    </source>
</evidence>
<dbReference type="AlphaFoldDB" id="A0A858Q7U5"/>
<dbReference type="EMBL" id="CP046565">
    <property type="protein sequence ID" value="QJD29897.1"/>
    <property type="molecule type" value="Genomic_DNA"/>
</dbReference>
<name>A0A858Q7U5_9GAMM</name>
<evidence type="ECO:0000313" key="12">
    <source>
        <dbReference type="EMBL" id="QJD29897.1"/>
    </source>
</evidence>
<dbReference type="EC" id="6.3.5.4" evidence="3"/>
<dbReference type="CDD" id="cd00712">
    <property type="entry name" value="AsnB"/>
    <property type="match status" value="1"/>
</dbReference>
<feature type="domain" description="Glutamine amidotransferase type-2" evidence="11">
    <location>
        <begin position="2"/>
        <end position="211"/>
    </location>
</feature>
<dbReference type="Pfam" id="PF13537">
    <property type="entry name" value="GATase_7"/>
    <property type="match status" value="1"/>
</dbReference>
<evidence type="ECO:0000313" key="13">
    <source>
        <dbReference type="Proteomes" id="UP000503004"/>
    </source>
</evidence>
<accession>A0A858Q7U5</accession>
<dbReference type="PANTHER" id="PTHR43284:SF1">
    <property type="entry name" value="ASPARAGINE SYNTHETASE"/>
    <property type="match status" value="1"/>
</dbReference>
<keyword evidence="12" id="KW-0436">Ligase</keyword>
<evidence type="ECO:0000256" key="10">
    <source>
        <dbReference type="PIRSR" id="PIRSR001589-3"/>
    </source>
</evidence>
<organism evidence="12 13">
    <name type="scientific">Methylococcus geothermalis</name>
    <dbReference type="NCBI Taxonomy" id="2681310"/>
    <lineage>
        <taxon>Bacteria</taxon>
        <taxon>Pseudomonadati</taxon>
        <taxon>Pseudomonadota</taxon>
        <taxon>Gammaproteobacteria</taxon>
        <taxon>Methylococcales</taxon>
        <taxon>Methylococcaceae</taxon>
        <taxon>Methylococcus</taxon>
    </lineage>
</organism>
<evidence type="ECO:0000256" key="2">
    <source>
        <dbReference type="ARBA" id="ARBA00005752"/>
    </source>
</evidence>
<evidence type="ECO:0000259" key="11">
    <source>
        <dbReference type="PROSITE" id="PS51278"/>
    </source>
</evidence>
<dbReference type="NCBIfam" id="TIGR01536">
    <property type="entry name" value="asn_synth_AEB"/>
    <property type="match status" value="1"/>
</dbReference>
<dbReference type="Proteomes" id="UP000503004">
    <property type="component" value="Chromosome"/>
</dbReference>
<dbReference type="Pfam" id="PF00733">
    <property type="entry name" value="Asn_synthase"/>
    <property type="match status" value="1"/>
</dbReference>
<dbReference type="RefSeq" id="WP_169603177.1">
    <property type="nucleotide sequence ID" value="NZ_CP046565.1"/>
</dbReference>
<evidence type="ECO:0000256" key="6">
    <source>
        <dbReference type="ARBA" id="ARBA00022962"/>
    </source>
</evidence>
<dbReference type="Gene3D" id="3.60.20.10">
    <property type="entry name" value="Glutamine Phosphoribosylpyrophosphate, subunit 1, domain 1"/>
    <property type="match status" value="1"/>
</dbReference>
<comment type="pathway">
    <text evidence="1">Amino-acid biosynthesis; L-asparagine biosynthesis; L-asparagine from L-aspartate (L-Gln route): step 1/1.</text>
</comment>
<reference evidence="13" key="1">
    <citation type="submission" date="2019-12" db="EMBL/GenBank/DDBJ databases">
        <authorList>
            <person name="Awala S.I."/>
            <person name="Rhee S.K."/>
        </authorList>
    </citation>
    <scope>NUCLEOTIDE SEQUENCE [LARGE SCALE GENOMIC DNA]</scope>
    <source>
        <strain evidence="13">IM1</strain>
    </source>
</reference>
<evidence type="ECO:0000256" key="4">
    <source>
        <dbReference type="ARBA" id="ARBA00022741"/>
    </source>
</evidence>
<keyword evidence="13" id="KW-1185">Reference proteome</keyword>
<dbReference type="GO" id="GO:0006529">
    <property type="term" value="P:asparagine biosynthetic process"/>
    <property type="evidence" value="ECO:0007669"/>
    <property type="project" value="UniProtKB-KW"/>
</dbReference>
<dbReference type="GO" id="GO:0005829">
    <property type="term" value="C:cytosol"/>
    <property type="evidence" value="ECO:0007669"/>
    <property type="project" value="TreeGrafter"/>
</dbReference>
<dbReference type="GO" id="GO:0005524">
    <property type="term" value="F:ATP binding"/>
    <property type="evidence" value="ECO:0007669"/>
    <property type="project" value="UniProtKB-KW"/>
</dbReference>
<dbReference type="Gene3D" id="3.40.50.620">
    <property type="entry name" value="HUPs"/>
    <property type="match status" value="1"/>
</dbReference>
<keyword evidence="8" id="KW-0061">Asparagine biosynthesis</keyword>
<dbReference type="SUPFAM" id="SSF52402">
    <property type="entry name" value="Adenine nucleotide alpha hydrolases-like"/>
    <property type="match status" value="1"/>
</dbReference>
<evidence type="ECO:0000256" key="1">
    <source>
        <dbReference type="ARBA" id="ARBA00005187"/>
    </source>
</evidence>
<dbReference type="GO" id="GO:0004066">
    <property type="term" value="F:asparagine synthase (glutamine-hydrolyzing) activity"/>
    <property type="evidence" value="ECO:0007669"/>
    <property type="project" value="UniProtKB-EC"/>
</dbReference>
<dbReference type="KEGG" id="metu:GNH96_07855"/>
<dbReference type="InterPro" id="IPR001962">
    <property type="entry name" value="Asn_synthase"/>
</dbReference>
<keyword evidence="6 8" id="KW-0315">Glutamine amidotransferase</keyword>
<comment type="similarity">
    <text evidence="2">Belongs to the asparagine synthetase family.</text>
</comment>
<dbReference type="InterPro" id="IPR033738">
    <property type="entry name" value="AsnB_N"/>
</dbReference>
<dbReference type="CDD" id="cd01991">
    <property type="entry name" value="Asn_synthase_B_C"/>
    <property type="match status" value="1"/>
</dbReference>
<evidence type="ECO:0000256" key="7">
    <source>
        <dbReference type="ARBA" id="ARBA00048741"/>
    </source>
</evidence>
<dbReference type="InterPro" id="IPR014729">
    <property type="entry name" value="Rossmann-like_a/b/a_fold"/>
</dbReference>
<feature type="binding site" evidence="9">
    <location>
        <position position="98"/>
    </location>
    <ligand>
        <name>L-glutamine</name>
        <dbReference type="ChEBI" id="CHEBI:58359"/>
    </ligand>
</feature>
<keyword evidence="4 9" id="KW-0547">Nucleotide-binding</keyword>
<keyword evidence="5 9" id="KW-0067">ATP-binding</keyword>
<dbReference type="InterPro" id="IPR006426">
    <property type="entry name" value="Asn_synth_AEB"/>
</dbReference>
<comment type="catalytic activity">
    <reaction evidence="7">
        <text>L-aspartate + L-glutamine + ATP + H2O = L-asparagine + L-glutamate + AMP + diphosphate + H(+)</text>
        <dbReference type="Rhea" id="RHEA:12228"/>
        <dbReference type="ChEBI" id="CHEBI:15377"/>
        <dbReference type="ChEBI" id="CHEBI:15378"/>
        <dbReference type="ChEBI" id="CHEBI:29985"/>
        <dbReference type="ChEBI" id="CHEBI:29991"/>
        <dbReference type="ChEBI" id="CHEBI:30616"/>
        <dbReference type="ChEBI" id="CHEBI:33019"/>
        <dbReference type="ChEBI" id="CHEBI:58048"/>
        <dbReference type="ChEBI" id="CHEBI:58359"/>
        <dbReference type="ChEBI" id="CHEBI:456215"/>
        <dbReference type="EC" id="6.3.5.4"/>
    </reaction>
</comment>
<evidence type="ECO:0000256" key="9">
    <source>
        <dbReference type="PIRSR" id="PIRSR001589-2"/>
    </source>
</evidence>
<dbReference type="InterPro" id="IPR017932">
    <property type="entry name" value="GATase_2_dom"/>
</dbReference>
<dbReference type="InterPro" id="IPR051786">
    <property type="entry name" value="ASN_synthetase/amidase"/>
</dbReference>
<dbReference type="PANTHER" id="PTHR43284">
    <property type="entry name" value="ASPARAGINE SYNTHETASE (GLUTAMINE-HYDROLYZING)"/>
    <property type="match status" value="1"/>
</dbReference>
<dbReference type="InterPro" id="IPR029055">
    <property type="entry name" value="Ntn_hydrolases_N"/>
</dbReference>
<dbReference type="PIRSF" id="PIRSF001589">
    <property type="entry name" value="Asn_synthetase_glu-h"/>
    <property type="match status" value="1"/>
</dbReference>
<protein>
    <recommendedName>
        <fullName evidence="3">asparagine synthase (glutamine-hydrolyzing)</fullName>
        <ecNumber evidence="3">6.3.5.4</ecNumber>
    </recommendedName>
</protein>
<dbReference type="SUPFAM" id="SSF56235">
    <property type="entry name" value="N-terminal nucleophile aminohydrolases (Ntn hydrolases)"/>
    <property type="match status" value="1"/>
</dbReference>
<feature type="site" description="Important for beta-aspartyl-AMP intermediate formation" evidence="10">
    <location>
        <position position="363"/>
    </location>
</feature>